<keyword evidence="3" id="KW-1185">Reference proteome</keyword>
<organism evidence="2 3">
    <name type="scientific">Helianthus annuus</name>
    <name type="common">Common sunflower</name>
    <dbReference type="NCBI Taxonomy" id="4232"/>
    <lineage>
        <taxon>Eukaryota</taxon>
        <taxon>Viridiplantae</taxon>
        <taxon>Streptophyta</taxon>
        <taxon>Embryophyta</taxon>
        <taxon>Tracheophyta</taxon>
        <taxon>Spermatophyta</taxon>
        <taxon>Magnoliopsida</taxon>
        <taxon>eudicotyledons</taxon>
        <taxon>Gunneridae</taxon>
        <taxon>Pentapetalae</taxon>
        <taxon>asterids</taxon>
        <taxon>campanulids</taxon>
        <taxon>Asterales</taxon>
        <taxon>Asteraceae</taxon>
        <taxon>Asteroideae</taxon>
        <taxon>Heliantheae alliance</taxon>
        <taxon>Heliantheae</taxon>
        <taxon>Helianthus</taxon>
    </lineage>
</organism>
<name>A0A251T0I0_HELAN</name>
<dbReference type="EMBL" id="CM007901">
    <property type="protein sequence ID" value="OTG04627.1"/>
    <property type="molecule type" value="Genomic_DNA"/>
</dbReference>
<reference evidence="1 3" key="1">
    <citation type="journal article" date="2017" name="Nature">
        <title>The sunflower genome provides insights into oil metabolism, flowering and Asterid evolution.</title>
        <authorList>
            <person name="Badouin H."/>
            <person name="Gouzy J."/>
            <person name="Grassa C.J."/>
            <person name="Murat F."/>
            <person name="Staton S.E."/>
            <person name="Cottret L."/>
            <person name="Lelandais-Briere C."/>
            <person name="Owens G.L."/>
            <person name="Carrere S."/>
            <person name="Mayjonade B."/>
            <person name="Legrand L."/>
            <person name="Gill N."/>
            <person name="Kane N.C."/>
            <person name="Bowers J.E."/>
            <person name="Hubner S."/>
            <person name="Bellec A."/>
            <person name="Berard A."/>
            <person name="Berges H."/>
            <person name="Blanchet N."/>
            <person name="Boniface M.C."/>
            <person name="Brunel D."/>
            <person name="Catrice O."/>
            <person name="Chaidir N."/>
            <person name="Claudel C."/>
            <person name="Donnadieu C."/>
            <person name="Faraut T."/>
            <person name="Fievet G."/>
            <person name="Helmstetter N."/>
            <person name="King M."/>
            <person name="Knapp S.J."/>
            <person name="Lai Z."/>
            <person name="Le Paslier M.C."/>
            <person name="Lippi Y."/>
            <person name="Lorenzon L."/>
            <person name="Mandel J.R."/>
            <person name="Marage G."/>
            <person name="Marchand G."/>
            <person name="Marquand E."/>
            <person name="Bret-Mestries E."/>
            <person name="Morien E."/>
            <person name="Nambeesan S."/>
            <person name="Nguyen T."/>
            <person name="Pegot-Espagnet P."/>
            <person name="Pouilly N."/>
            <person name="Raftis F."/>
            <person name="Sallet E."/>
            <person name="Schiex T."/>
            <person name="Thomas J."/>
            <person name="Vandecasteele C."/>
            <person name="Vares D."/>
            <person name="Vear F."/>
            <person name="Vautrin S."/>
            <person name="Crespi M."/>
            <person name="Mangin B."/>
            <person name="Burke J.M."/>
            <person name="Salse J."/>
            <person name="Munos S."/>
            <person name="Vincourt P."/>
            <person name="Rieseberg L.H."/>
            <person name="Langlade N.B."/>
        </authorList>
    </citation>
    <scope>NUCLEOTIDE SEQUENCE [LARGE SCALE GENOMIC DNA]</scope>
    <source>
        <strain evidence="3">cv. SF193</strain>
        <tissue evidence="1">Leaves</tissue>
    </source>
</reference>
<evidence type="ECO:0000313" key="1">
    <source>
        <dbReference type="EMBL" id="KAF5777294.1"/>
    </source>
</evidence>
<accession>A0A251T0I0</accession>
<dbReference type="InParanoid" id="A0A251T0I0"/>
<reference evidence="1" key="3">
    <citation type="submission" date="2020-06" db="EMBL/GenBank/DDBJ databases">
        <title>Helianthus annuus Genome sequencing and assembly Release 2.</title>
        <authorList>
            <person name="Gouzy J."/>
            <person name="Langlade N."/>
            <person name="Munos S."/>
        </authorList>
    </citation>
    <scope>NUCLEOTIDE SEQUENCE</scope>
    <source>
        <tissue evidence="1">Leaves</tissue>
    </source>
</reference>
<dbReference type="AlphaFoldDB" id="A0A251T0I0"/>
<dbReference type="Proteomes" id="UP000215914">
    <property type="component" value="Chromosome 12"/>
</dbReference>
<sequence>MHHLNVDDIDHTSRAAESCQSSQTTMAFQVHYSFFNYLKHFSLFLHYKLY</sequence>
<reference evidence="2" key="2">
    <citation type="submission" date="2017-02" db="EMBL/GenBank/DDBJ databases">
        <title>Sunflower complete genome.</title>
        <authorList>
            <person name="Langlade N."/>
            <person name="Munos S."/>
        </authorList>
    </citation>
    <scope>NUCLEOTIDE SEQUENCE [LARGE SCALE GENOMIC DNA]</scope>
    <source>
        <tissue evidence="2">Leaves</tissue>
    </source>
</reference>
<dbReference type="Gramene" id="mRNA:HanXRQr2_Chr12g0533971">
    <property type="protein sequence ID" value="CDS:HanXRQr2_Chr12g0533971.1"/>
    <property type="gene ID" value="HanXRQr2_Chr12g0533971"/>
</dbReference>
<evidence type="ECO:0000313" key="3">
    <source>
        <dbReference type="Proteomes" id="UP000215914"/>
    </source>
</evidence>
<proteinExistence type="predicted"/>
<evidence type="ECO:0000313" key="2">
    <source>
        <dbReference type="EMBL" id="OTG04627.1"/>
    </source>
</evidence>
<gene>
    <name evidence="2" type="ORF">HannXRQ_Chr12g0364451</name>
    <name evidence="1" type="ORF">HanXRQr2_Chr12g0533971</name>
</gene>
<dbReference type="EMBL" id="MNCJ02000327">
    <property type="protein sequence ID" value="KAF5777294.1"/>
    <property type="molecule type" value="Genomic_DNA"/>
</dbReference>
<protein>
    <submittedName>
        <fullName evidence="2">Uncharacterized protein</fullName>
    </submittedName>
</protein>